<feature type="active site" description="Charge relay system" evidence="15">
    <location>
        <position position="102"/>
    </location>
</feature>
<keyword evidence="5 15" id="KW-0561">Oxygen transport</keyword>
<feature type="binding site" evidence="15">
    <location>
        <begin position="403"/>
        <end position="406"/>
    </location>
    <ligand>
        <name>FAD</name>
        <dbReference type="ChEBI" id="CHEBI:57692"/>
    </ligand>
</feature>
<evidence type="ECO:0000256" key="1">
    <source>
        <dbReference type="ARBA" id="ARBA00006401"/>
    </source>
</evidence>
<evidence type="ECO:0000256" key="11">
    <source>
        <dbReference type="ARBA" id="ARBA00023004"/>
    </source>
</evidence>
<dbReference type="GO" id="GO:0071949">
    <property type="term" value="F:FAD binding"/>
    <property type="evidence" value="ECO:0007669"/>
    <property type="project" value="InterPro"/>
</dbReference>
<dbReference type="Gene3D" id="3.40.50.80">
    <property type="entry name" value="Nucleotide-binding domain of ferredoxin-NADP reductase (FNR) module"/>
    <property type="match status" value="1"/>
</dbReference>
<dbReference type="HAMAP" id="MF_01252">
    <property type="entry name" value="Hmp"/>
    <property type="match status" value="1"/>
</dbReference>
<dbReference type="AlphaFoldDB" id="A0A1H3X278"/>
<keyword evidence="6 15" id="KW-0285">Flavoprotein</keyword>
<dbReference type="PRINTS" id="PR00371">
    <property type="entry name" value="FPNCR"/>
</dbReference>
<dbReference type="InterPro" id="IPR039261">
    <property type="entry name" value="FNR_nucleotide-bd"/>
</dbReference>
<evidence type="ECO:0000256" key="10">
    <source>
        <dbReference type="ARBA" id="ARBA00023002"/>
    </source>
</evidence>
<dbReference type="Gene3D" id="2.40.30.10">
    <property type="entry name" value="Translation factors"/>
    <property type="match status" value="1"/>
</dbReference>
<keyword evidence="7 15" id="KW-0479">Metal-binding</keyword>
<dbReference type="NCBIfam" id="NF009805">
    <property type="entry name" value="PRK13289.1"/>
    <property type="match status" value="1"/>
</dbReference>
<keyword evidence="10 15" id="KW-0560">Oxidoreductase</keyword>
<feature type="binding site" description="proximal binding residue" evidence="15">
    <location>
        <position position="92"/>
    </location>
    <ligand>
        <name>heme b</name>
        <dbReference type="ChEBI" id="CHEBI:60344"/>
    </ligand>
    <ligandPart>
        <name>Fe</name>
        <dbReference type="ChEBI" id="CHEBI:18248"/>
    </ligandPart>
</feature>
<dbReference type="SUPFAM" id="SSF52343">
    <property type="entry name" value="Ferredoxin reductase-like, C-terminal NADP-linked domain"/>
    <property type="match status" value="1"/>
</dbReference>
<evidence type="ECO:0000256" key="15">
    <source>
        <dbReference type="HAMAP-Rule" id="MF_01252"/>
    </source>
</evidence>
<keyword evidence="19" id="KW-1185">Reference proteome</keyword>
<accession>A0A1H3X278</accession>
<comment type="cofactor">
    <cofactor evidence="15">
        <name>FAD</name>
        <dbReference type="ChEBI" id="CHEBI:57692"/>
    </cofactor>
    <text evidence="15">Binds 1 FAD per subunit.</text>
</comment>
<dbReference type="InterPro" id="IPR001433">
    <property type="entry name" value="OxRdtase_FAD/NAD-bd"/>
</dbReference>
<keyword evidence="18" id="KW-0223">Dioxygenase</keyword>
<dbReference type="GO" id="GO:0046210">
    <property type="term" value="P:nitric oxide catabolic process"/>
    <property type="evidence" value="ECO:0007669"/>
    <property type="project" value="TreeGrafter"/>
</dbReference>
<dbReference type="InterPro" id="IPR017927">
    <property type="entry name" value="FAD-bd_FR_type"/>
</dbReference>
<dbReference type="InterPro" id="IPR008333">
    <property type="entry name" value="Cbr1-like_FAD-bd_dom"/>
</dbReference>
<evidence type="ECO:0000256" key="4">
    <source>
        <dbReference type="ARBA" id="ARBA00022617"/>
    </source>
</evidence>
<evidence type="ECO:0000256" key="8">
    <source>
        <dbReference type="ARBA" id="ARBA00022827"/>
    </source>
</evidence>
<dbReference type="PROSITE" id="PS51384">
    <property type="entry name" value="FAD_FR"/>
    <property type="match status" value="1"/>
</dbReference>
<evidence type="ECO:0000256" key="3">
    <source>
        <dbReference type="ARBA" id="ARBA00022448"/>
    </source>
</evidence>
<feature type="site" description="Influences the redox potential of the prosthetic heme and FAD groups" evidence="15">
    <location>
        <position position="402"/>
    </location>
</feature>
<dbReference type="CDD" id="cd06184">
    <property type="entry name" value="flavohem_like_fad_nad_binding"/>
    <property type="match status" value="1"/>
</dbReference>
<dbReference type="PROSITE" id="PS01033">
    <property type="entry name" value="GLOBIN"/>
    <property type="match status" value="1"/>
</dbReference>
<feature type="binding site" evidence="15">
    <location>
        <position position="197"/>
    </location>
    <ligand>
        <name>FAD</name>
        <dbReference type="ChEBI" id="CHEBI:57692"/>
    </ligand>
</feature>
<dbReference type="SUPFAM" id="SSF63380">
    <property type="entry name" value="Riboflavin synthase domain-like"/>
    <property type="match status" value="1"/>
</dbReference>
<dbReference type="STRING" id="571932.SAMN05421743_10219"/>
<dbReference type="GO" id="GO:0046872">
    <property type="term" value="F:metal ion binding"/>
    <property type="evidence" value="ECO:0007669"/>
    <property type="project" value="UniProtKB-KW"/>
</dbReference>
<dbReference type="GO" id="GO:0019825">
    <property type="term" value="F:oxygen binding"/>
    <property type="evidence" value="ECO:0007669"/>
    <property type="project" value="InterPro"/>
</dbReference>
<dbReference type="SUPFAM" id="SSF46458">
    <property type="entry name" value="Globin-like"/>
    <property type="match status" value="1"/>
</dbReference>
<evidence type="ECO:0000256" key="13">
    <source>
        <dbReference type="ARBA" id="ARBA00048649"/>
    </source>
</evidence>
<feature type="region of interest" description="Reductase" evidence="15">
    <location>
        <begin position="156"/>
        <end position="412"/>
    </location>
</feature>
<dbReference type="PANTHER" id="PTHR43396">
    <property type="entry name" value="FLAVOHEMOPROTEIN"/>
    <property type="match status" value="1"/>
</dbReference>
<dbReference type="EMBL" id="FNQR01000002">
    <property type="protein sequence ID" value="SDZ93496.1"/>
    <property type="molecule type" value="Genomic_DNA"/>
</dbReference>
<feature type="site" description="Involved in heme-bound ligand stabilization and O-O bond activation" evidence="15">
    <location>
        <position position="36"/>
    </location>
</feature>
<keyword evidence="3 15" id="KW-0813">Transport</keyword>
<evidence type="ECO:0000259" key="17">
    <source>
        <dbReference type="PROSITE" id="PS51384"/>
    </source>
</evidence>
<dbReference type="InterPro" id="IPR001709">
    <property type="entry name" value="Flavoprot_Pyr_Nucl_cyt_Rdtase"/>
</dbReference>
<dbReference type="GO" id="GO:0005344">
    <property type="term" value="F:oxygen carrier activity"/>
    <property type="evidence" value="ECO:0007669"/>
    <property type="project" value="UniProtKB-UniRule"/>
</dbReference>
<comment type="cofactor">
    <cofactor evidence="15">
        <name>heme b</name>
        <dbReference type="ChEBI" id="CHEBI:60344"/>
    </cofactor>
    <text evidence="15">Binds 1 heme b (iron(II)-protoporphyrin IX) group per subunit.</text>
</comment>
<dbReference type="Pfam" id="PF00042">
    <property type="entry name" value="Globin"/>
    <property type="match status" value="1"/>
</dbReference>
<evidence type="ECO:0000256" key="9">
    <source>
        <dbReference type="ARBA" id="ARBA00022857"/>
    </source>
</evidence>
<dbReference type="EC" id="1.14.12.17" evidence="15"/>
<keyword evidence="8 15" id="KW-0274">FAD</keyword>
<feature type="active site" description="Charge relay system" evidence="15">
    <location>
        <position position="144"/>
    </location>
</feature>
<dbReference type="GO" id="GO:0009636">
    <property type="term" value="P:response to toxic substance"/>
    <property type="evidence" value="ECO:0007669"/>
    <property type="project" value="UniProtKB-KW"/>
</dbReference>
<organism evidence="18 19">
    <name type="scientific">Thalassobacillus cyri</name>
    <dbReference type="NCBI Taxonomy" id="571932"/>
    <lineage>
        <taxon>Bacteria</taxon>
        <taxon>Bacillati</taxon>
        <taxon>Bacillota</taxon>
        <taxon>Bacilli</taxon>
        <taxon>Bacillales</taxon>
        <taxon>Bacillaceae</taxon>
        <taxon>Thalassobacillus</taxon>
    </lineage>
</organism>
<proteinExistence type="inferred from homology"/>
<keyword evidence="9 15" id="KW-0521">NADP</keyword>
<evidence type="ECO:0000259" key="16">
    <source>
        <dbReference type="PROSITE" id="PS01033"/>
    </source>
</evidence>
<name>A0A1H3X278_9BACI</name>
<feature type="site" description="Influences the redox potential of the prosthetic heme and FAD groups" evidence="15">
    <location>
        <position position="91"/>
    </location>
</feature>
<evidence type="ECO:0000256" key="5">
    <source>
        <dbReference type="ARBA" id="ARBA00022621"/>
    </source>
</evidence>
<dbReference type="InterPro" id="IPR017938">
    <property type="entry name" value="Riboflavin_synthase-like_b-brl"/>
</dbReference>
<protein>
    <recommendedName>
        <fullName evidence="15">Flavohemoprotein</fullName>
    </recommendedName>
    <alternativeName>
        <fullName evidence="15">Flavohemoglobin</fullName>
    </alternativeName>
    <alternativeName>
        <fullName evidence="15">Hemoglobin-like protein</fullName>
    </alternativeName>
    <alternativeName>
        <fullName evidence="15">Nitric oxide dioxygenase</fullName>
        <shortName evidence="15">NO oxygenase</shortName>
        <shortName evidence="15">NOD</shortName>
        <ecNumber evidence="15">1.14.12.17</ecNumber>
    </alternativeName>
</protein>
<evidence type="ECO:0000256" key="6">
    <source>
        <dbReference type="ARBA" id="ARBA00022630"/>
    </source>
</evidence>
<keyword evidence="12 15" id="KW-0520">NAD</keyword>
<dbReference type="OrthoDB" id="9801223at2"/>
<comment type="domain">
    <text evidence="15">Consists of two distinct domains; an N-terminal heme-containing oxygen-binding domain and a C-terminal reductase domain with binding sites for FAD and NAD(P)H.</text>
</comment>
<comment type="catalytic activity">
    <reaction evidence="13 15">
        <text>2 nitric oxide + NADH + 2 O2 = 2 nitrate + NAD(+) + H(+)</text>
        <dbReference type="Rhea" id="RHEA:19469"/>
        <dbReference type="ChEBI" id="CHEBI:15378"/>
        <dbReference type="ChEBI" id="CHEBI:15379"/>
        <dbReference type="ChEBI" id="CHEBI:16480"/>
        <dbReference type="ChEBI" id="CHEBI:17632"/>
        <dbReference type="ChEBI" id="CHEBI:57540"/>
        <dbReference type="ChEBI" id="CHEBI:57945"/>
        <dbReference type="EC" id="1.14.12.17"/>
    </reaction>
</comment>
<keyword evidence="11 15" id="KW-0408">Iron</keyword>
<comment type="catalytic activity">
    <reaction evidence="14 15">
        <text>2 nitric oxide + NADPH + 2 O2 = 2 nitrate + NADP(+) + H(+)</text>
        <dbReference type="Rhea" id="RHEA:19465"/>
        <dbReference type="ChEBI" id="CHEBI:15378"/>
        <dbReference type="ChEBI" id="CHEBI:15379"/>
        <dbReference type="ChEBI" id="CHEBI:16480"/>
        <dbReference type="ChEBI" id="CHEBI:17632"/>
        <dbReference type="ChEBI" id="CHEBI:57783"/>
        <dbReference type="ChEBI" id="CHEBI:58349"/>
        <dbReference type="EC" id="1.14.12.17"/>
    </reaction>
</comment>
<feature type="binding site" evidence="15">
    <location>
        <begin position="283"/>
        <end position="288"/>
    </location>
    <ligand>
        <name>NADP(+)</name>
        <dbReference type="ChEBI" id="CHEBI:58349"/>
    </ligand>
</feature>
<comment type="similarity">
    <text evidence="1 15">In the C-terminal section; belongs to the flavoprotein pyridine nucleotide cytochrome reductase family.</text>
</comment>
<dbReference type="Gene3D" id="1.10.490.10">
    <property type="entry name" value="Globins"/>
    <property type="match status" value="1"/>
</dbReference>
<comment type="similarity">
    <text evidence="2 15">Belongs to the globin family. Two-domain flavohemoproteins subfamily.</text>
</comment>
<dbReference type="Pfam" id="PF00175">
    <property type="entry name" value="NAD_binding_1"/>
    <property type="match status" value="1"/>
</dbReference>
<dbReference type="PANTHER" id="PTHR43396:SF3">
    <property type="entry name" value="FLAVOHEMOPROTEIN"/>
    <property type="match status" value="1"/>
</dbReference>
<feature type="domain" description="Globin" evidence="16">
    <location>
        <begin position="8"/>
        <end position="145"/>
    </location>
</feature>
<evidence type="ECO:0000313" key="19">
    <source>
        <dbReference type="Proteomes" id="UP000198584"/>
    </source>
</evidence>
<dbReference type="FunFam" id="2.40.30.10:FF:000034">
    <property type="entry name" value="Flavohemoprotein"/>
    <property type="match status" value="1"/>
</dbReference>
<evidence type="ECO:0000313" key="18">
    <source>
        <dbReference type="EMBL" id="SDZ93496.1"/>
    </source>
</evidence>
<dbReference type="GO" id="GO:0008941">
    <property type="term" value="F:nitric oxide dioxygenase NAD(P)H activity"/>
    <property type="evidence" value="ECO:0007669"/>
    <property type="project" value="UniProtKB-UniRule"/>
</dbReference>
<dbReference type="InterPro" id="IPR009050">
    <property type="entry name" value="Globin-like_sf"/>
</dbReference>
<evidence type="ECO:0000256" key="12">
    <source>
        <dbReference type="ARBA" id="ARBA00023027"/>
    </source>
</evidence>
<dbReference type="FunFam" id="3.40.50.80:FF:000010">
    <property type="entry name" value="Flavohemoprotein"/>
    <property type="match status" value="1"/>
</dbReference>
<dbReference type="InterPro" id="IPR000971">
    <property type="entry name" value="Globin"/>
</dbReference>
<feature type="binding site" evidence="15">
    <location>
        <begin position="213"/>
        <end position="216"/>
    </location>
    <ligand>
        <name>FAD</name>
        <dbReference type="ChEBI" id="CHEBI:57692"/>
    </ligand>
</feature>
<dbReference type="RefSeq" id="WP_093042032.1">
    <property type="nucleotide sequence ID" value="NZ_FNQR01000002.1"/>
</dbReference>
<keyword evidence="4 15" id="KW-0349">Heme</keyword>
<dbReference type="CDD" id="cd14777">
    <property type="entry name" value="Yhb1-globin-like"/>
    <property type="match status" value="1"/>
</dbReference>
<dbReference type="GO" id="GO:0071500">
    <property type="term" value="P:cellular response to nitrosative stress"/>
    <property type="evidence" value="ECO:0007669"/>
    <property type="project" value="TreeGrafter"/>
</dbReference>
<evidence type="ECO:0000256" key="2">
    <source>
        <dbReference type="ARBA" id="ARBA00008414"/>
    </source>
</evidence>
<dbReference type="Pfam" id="PF00970">
    <property type="entry name" value="FAD_binding_6"/>
    <property type="match status" value="1"/>
</dbReference>
<evidence type="ECO:0000256" key="7">
    <source>
        <dbReference type="ARBA" id="ARBA00022723"/>
    </source>
</evidence>
<dbReference type="GO" id="GO:0020037">
    <property type="term" value="F:heme binding"/>
    <property type="evidence" value="ECO:0007669"/>
    <property type="project" value="InterPro"/>
</dbReference>
<dbReference type="Proteomes" id="UP000198584">
    <property type="component" value="Unassembled WGS sequence"/>
</dbReference>
<dbReference type="InterPro" id="IPR023950">
    <property type="entry name" value="Hmp"/>
</dbReference>
<sequence>MSTETLPKLDEQTIATVKATVPVLAEHGEQITTRFYQMMFEAHPELKNVFNMTHQKEGKQPRALANAVYAAAQYIDDLSAIMPAVEKIAHKHRSMNIVPEQYPIVGKYLLLAIKDVLGDAATDDIINAWEKAYGVIAEAFIQVEADMYKETAEETGGWVGYRDFEVIDKVKESEVITSFYLKPVDGGALPSYKPGQYLTIQAKMPNEEFDQLRQYSLSDAPGKGYYRISVKREEGTDQLPEGKVSNFLHKHVNEGDVIPVSAPAGDFFLDTDSKKPLVLISGGVGLTPMMSMLQTIVKEEMDREVHFIHAARNGSVHALKDDMNIANETYPNVQTYIVYDTPTEEDMKEMIHAKEGYVDLPWLQSIVPQDSDFYFCGPEGFMKAIYRSLKEWNVPMEQINYEFFGPQGDLEK</sequence>
<reference evidence="18 19" key="1">
    <citation type="submission" date="2016-10" db="EMBL/GenBank/DDBJ databases">
        <authorList>
            <person name="de Groot N.N."/>
        </authorList>
    </citation>
    <scope>NUCLEOTIDE SEQUENCE [LARGE SCALE GENOMIC DNA]</scope>
    <source>
        <strain evidence="18 19">CCM7597</strain>
    </source>
</reference>
<evidence type="ECO:0000256" key="14">
    <source>
        <dbReference type="ARBA" id="ARBA00049433"/>
    </source>
</evidence>
<comment type="function">
    <text evidence="15">Is involved in NO detoxification in an aerobic process, termed nitric oxide dioxygenase (NOD) reaction that utilizes O(2) and NAD(P)H to convert NO to nitrate, which protects the bacterium from various noxious nitrogen compounds. Therefore, plays a central role in the inducible response to nitrosative stress.</text>
</comment>
<keyword evidence="15" id="KW-0216">Detoxification</keyword>
<dbReference type="FunFam" id="1.10.490.10:FF:000003">
    <property type="entry name" value="Flavohemoprotein"/>
    <property type="match status" value="1"/>
</dbReference>
<dbReference type="InterPro" id="IPR012292">
    <property type="entry name" value="Globin/Proto"/>
</dbReference>
<feature type="domain" description="FAD-binding FR-type" evidence="17">
    <location>
        <begin position="159"/>
        <end position="270"/>
    </location>
</feature>
<gene>
    <name evidence="15" type="primary">hmp</name>
    <name evidence="18" type="ORF">SAMN05421743_10219</name>
</gene>